<gene>
    <name evidence="2" type="ORF">E1288_06140</name>
</gene>
<feature type="chain" id="PRO_5039428329" evidence="1">
    <location>
        <begin position="17"/>
        <end position="178"/>
    </location>
</feature>
<keyword evidence="1" id="KW-0732">Signal</keyword>
<dbReference type="EMBL" id="SMKW01000005">
    <property type="protein sequence ID" value="TDD54809.1"/>
    <property type="molecule type" value="Genomic_DNA"/>
</dbReference>
<evidence type="ECO:0000256" key="1">
    <source>
        <dbReference type="SAM" id="SignalP"/>
    </source>
</evidence>
<name>A0A4R4ZC60_9PSEU</name>
<protein>
    <submittedName>
        <fullName evidence="2">Uncharacterized protein</fullName>
    </submittedName>
</protein>
<dbReference type="Proteomes" id="UP000294947">
    <property type="component" value="Unassembled WGS sequence"/>
</dbReference>
<reference evidence="2 3" key="1">
    <citation type="submission" date="2019-03" db="EMBL/GenBank/DDBJ databases">
        <title>Draft genome sequences of novel Actinobacteria.</title>
        <authorList>
            <person name="Sahin N."/>
            <person name="Ay H."/>
            <person name="Saygin H."/>
        </authorList>
    </citation>
    <scope>NUCLEOTIDE SEQUENCE [LARGE SCALE GENOMIC DNA]</scope>
    <source>
        <strain evidence="2 3">7K502</strain>
    </source>
</reference>
<organism evidence="2 3">
    <name type="scientific">Saccharopolyspora elongata</name>
    <dbReference type="NCBI Taxonomy" id="2530387"/>
    <lineage>
        <taxon>Bacteria</taxon>
        <taxon>Bacillati</taxon>
        <taxon>Actinomycetota</taxon>
        <taxon>Actinomycetes</taxon>
        <taxon>Pseudonocardiales</taxon>
        <taxon>Pseudonocardiaceae</taxon>
        <taxon>Saccharopolyspora</taxon>
    </lineage>
</organism>
<dbReference type="AlphaFoldDB" id="A0A4R4ZC60"/>
<evidence type="ECO:0000313" key="3">
    <source>
        <dbReference type="Proteomes" id="UP000294947"/>
    </source>
</evidence>
<feature type="signal peptide" evidence="1">
    <location>
        <begin position="1"/>
        <end position="16"/>
    </location>
</feature>
<accession>A0A4R4ZC60</accession>
<evidence type="ECO:0000313" key="2">
    <source>
        <dbReference type="EMBL" id="TDD54809.1"/>
    </source>
</evidence>
<comment type="caution">
    <text evidence="2">The sequence shown here is derived from an EMBL/GenBank/DDBJ whole genome shotgun (WGS) entry which is preliminary data.</text>
</comment>
<proteinExistence type="predicted"/>
<keyword evidence="3" id="KW-1185">Reference proteome</keyword>
<sequence>MAGLLVAVISAAVAVAQLVEPSSPAEHVQECQHKYAAPYVRGREVAPGVVEKKFGSCSWPPVPGTGADGFSDVTVTEYAIPDVPMASKFTNAQQIESECTRLSLRYRFYSQGTVAQAPLDVDNDQIVSFYDGSPEAIPAELEGIIRDPRGPEEPGPKSLIVLSHDRYELVQAECVDPH</sequence>